<dbReference type="InterPro" id="IPR025668">
    <property type="entry name" value="Tnp_DDE_dom"/>
</dbReference>
<evidence type="ECO:0000313" key="3">
    <source>
        <dbReference type="EMBL" id="EQD51094.1"/>
    </source>
</evidence>
<feature type="region of interest" description="Disordered" evidence="1">
    <location>
        <begin position="233"/>
        <end position="252"/>
    </location>
</feature>
<comment type="caution">
    <text evidence="3">The sequence shown here is derived from an EMBL/GenBank/DDBJ whole genome shotgun (WGS) entry which is preliminary data.</text>
</comment>
<dbReference type="Pfam" id="PF13751">
    <property type="entry name" value="DDE_Tnp_1_6"/>
    <property type="match status" value="1"/>
</dbReference>
<organism evidence="3">
    <name type="scientific">mine drainage metagenome</name>
    <dbReference type="NCBI Taxonomy" id="410659"/>
    <lineage>
        <taxon>unclassified sequences</taxon>
        <taxon>metagenomes</taxon>
        <taxon>ecological metagenomes</taxon>
    </lineage>
</organism>
<reference evidence="3" key="2">
    <citation type="journal article" date="2014" name="ISME J.">
        <title>Microbial stratification in low pH oxic and suboxic macroscopic growths along an acid mine drainage.</title>
        <authorList>
            <person name="Mendez-Garcia C."/>
            <person name="Mesa V."/>
            <person name="Sprenger R.R."/>
            <person name="Richter M."/>
            <person name="Diez M.S."/>
            <person name="Solano J."/>
            <person name="Bargiela R."/>
            <person name="Golyshina O.V."/>
            <person name="Manteca A."/>
            <person name="Ramos J.L."/>
            <person name="Gallego J.R."/>
            <person name="Llorente I."/>
            <person name="Martins Dos Santos V.A."/>
            <person name="Jensen O.N."/>
            <person name="Pelaez A.I."/>
            <person name="Sanchez J."/>
            <person name="Ferrer M."/>
        </authorList>
    </citation>
    <scope>NUCLEOTIDE SEQUENCE</scope>
</reference>
<accession>T1BDH4</accession>
<gene>
    <name evidence="3" type="ORF">B1A_13203</name>
</gene>
<dbReference type="PANTHER" id="PTHR35604">
    <property type="entry name" value="TRANSPOSASE INSH FOR INSERTION SEQUENCE ELEMENT IS5A-RELATED"/>
    <property type="match status" value="1"/>
</dbReference>
<reference evidence="3" key="1">
    <citation type="submission" date="2013-08" db="EMBL/GenBank/DDBJ databases">
        <authorList>
            <person name="Mendez C."/>
            <person name="Richter M."/>
            <person name="Ferrer M."/>
            <person name="Sanchez J."/>
        </authorList>
    </citation>
    <scope>NUCLEOTIDE SEQUENCE</scope>
</reference>
<evidence type="ECO:0000259" key="2">
    <source>
        <dbReference type="Pfam" id="PF13751"/>
    </source>
</evidence>
<feature type="non-terminal residue" evidence="3">
    <location>
        <position position="1"/>
    </location>
</feature>
<name>T1BDH4_9ZZZZ</name>
<dbReference type="AlphaFoldDB" id="T1BDH4"/>
<feature type="domain" description="Transposase DDE" evidence="2">
    <location>
        <begin position="294"/>
        <end position="414"/>
    </location>
</feature>
<dbReference type="EMBL" id="AUZX01009656">
    <property type="protein sequence ID" value="EQD51094.1"/>
    <property type="molecule type" value="Genomic_DNA"/>
</dbReference>
<dbReference type="PANTHER" id="PTHR35604:SF2">
    <property type="entry name" value="TRANSPOSASE INSH FOR INSERTION SEQUENCE ELEMENT IS5A-RELATED"/>
    <property type="match status" value="1"/>
</dbReference>
<protein>
    <submittedName>
        <fullName evidence="3">Transposase IS4 family protein</fullName>
    </submittedName>
</protein>
<evidence type="ECO:0000256" key="1">
    <source>
        <dbReference type="SAM" id="MobiDB-lite"/>
    </source>
</evidence>
<proteinExistence type="predicted"/>
<sequence length="424" mass="45830">ITCDPTTLCRYRSRFLEEDLGRALLRQTLGEAQAAGLLGDSEDLIDSFMVAGAAARQGTLTLIRQAVRKVLGEVEAANLTAPPLRRTDYGTRKKPGIDWGDAAARSALLQELVADARLLYAHFQPQQDQLPQSLRQALELLLVVTEQDITTDNDGHVEIAQKVAPDRVISTVDPEMRHGRKTSSLKFDGYKAHVSVQNRPVGQGALVTGVVVTGGNVGDGDAAPDVMREREANTGALPEGLMGDTSYGGSSVREALTDMDPQLKLTAPVPPASNRAGLFVKDQFIIDLESRTITCPAGQTAAIPERRPSTPADSSQSVAFPRATCATCPLRDQCVGEGKGPRHITIAANEATLQAERARQMQPGFQKHYRERSRVEHSNRLLTAHGGRVGRYFGKAKTAFQLLLVGVVYNIEEMARAKAFAVST</sequence>